<accession>A0A427TE47</accession>
<proteinExistence type="predicted"/>
<dbReference type="AlphaFoldDB" id="A0A427TE47"/>
<name>A0A427TE47_9BACI</name>
<comment type="caution">
    <text evidence="1">The sequence shown here is derived from an EMBL/GenBank/DDBJ whole genome shotgun (WGS) entry which is preliminary data.</text>
</comment>
<dbReference type="Proteomes" id="UP000279911">
    <property type="component" value="Unassembled WGS sequence"/>
</dbReference>
<dbReference type="InterPro" id="IPR046557">
    <property type="entry name" value="DUF6711"/>
</dbReference>
<dbReference type="OrthoDB" id="1767129at2"/>
<dbReference type="EMBL" id="RSFW01000037">
    <property type="protein sequence ID" value="RSD21082.1"/>
    <property type="molecule type" value="Genomic_DNA"/>
</dbReference>
<gene>
    <name evidence="1" type="ORF">EJA10_22555</name>
</gene>
<protein>
    <submittedName>
        <fullName evidence="1">Uncharacterized protein</fullName>
    </submittedName>
</protein>
<sequence length="116" mass="13265">MALIEINGVDLPTPSDFQVGIMDLSKAERNARGTMIIERIATKRKLDISYSYLSRTELSQVLSAVSPVFFNVRYLDPQTDQYRTGSFYCGDRNAGMLDFKDGVPRYKDIKFDLIER</sequence>
<dbReference type="RefSeq" id="WP_125482259.1">
    <property type="nucleotide sequence ID" value="NZ_RSFW01000037.1"/>
</dbReference>
<dbReference type="Pfam" id="PF20458">
    <property type="entry name" value="DUF6711"/>
    <property type="match status" value="1"/>
</dbReference>
<reference evidence="2" key="1">
    <citation type="submission" date="2018-12" db="EMBL/GenBank/DDBJ databases">
        <title>Bacillus chawlae sp. nov., Bacillus glennii sp. nov., and Bacillus saganii sp. nov. Isolated from the Vehicle Assembly Building at Kennedy Space Center where the Viking Spacecraft were Assembled.</title>
        <authorList>
            <person name="Seuylemezian A."/>
            <person name="Vaishampayan P."/>
        </authorList>
    </citation>
    <scope>NUCLEOTIDE SEQUENCE [LARGE SCALE GENOMIC DNA]</scope>
    <source>
        <strain evidence="2">DSM 13966</strain>
    </source>
</reference>
<evidence type="ECO:0000313" key="2">
    <source>
        <dbReference type="Proteomes" id="UP000279911"/>
    </source>
</evidence>
<organism evidence="1 2">
    <name type="scientific">Mesobacillus subterraneus</name>
    <dbReference type="NCBI Taxonomy" id="285983"/>
    <lineage>
        <taxon>Bacteria</taxon>
        <taxon>Bacillati</taxon>
        <taxon>Bacillota</taxon>
        <taxon>Bacilli</taxon>
        <taxon>Bacillales</taxon>
        <taxon>Bacillaceae</taxon>
        <taxon>Mesobacillus</taxon>
    </lineage>
</organism>
<evidence type="ECO:0000313" key="1">
    <source>
        <dbReference type="EMBL" id="RSD21082.1"/>
    </source>
</evidence>